<dbReference type="PANTHER" id="PTHR36985">
    <property type="entry name" value="TRANSLOCATION AND ASSEMBLY MODULE SUBUNIT TAMB"/>
    <property type="match status" value="1"/>
</dbReference>
<sequence length="1657" mass="181892">MAQPNSTDPKGDDSQTSSPAKHQSKAVKRWTPLGFLIKLFLFVCLFFTAVLVAFFYAAGTEQGTEYLLNKIAQQTGIGFKYGRGNLKDGIWITDIDIDANQDIHIGVDRVFVKIGWRAVFSKQVHLREASIHHLVITNRQPPTDEPFDYKTLQLPINLRFDAADINRITYNQASKDPIHVTDVAVNDLTWIGTQLKLGKGQLYYHDMLSVHDLTGDMDLKDTYPLDLSAVVHVNALDKAYVDALQITAQGSLKRLHGTVNSQYNHADVQGEFLAQPMDSNAPFWAKLRYEKLHLPYAKEQNIILQDGLVIASGITSDIDLRINTQLSGQDIPTGHYQGRAKVDVNNSLLDIKQLIADTPHGRLHADGLIDWSDAVDIKATVNSDDYALRQSLSPEYQEYQTYLPQKLDGTLHFHLLTQNAQGNLEMDMILNQRDGEYVQANIIKVEDKSNNHQPLLIDASWRQLKRQNLPDIGNINSDHGNVKVKMQGQRLDVQANAQINELNVAPKGNYVVNVHKMGSRIDLSQVDYQGVVGQLSGNGQIHLANRGKPLNWQIHASTEGLYPNRYQDNLPIDKLTGVIHASGSMVDNTNGKQGSQQHHITIQNSDLSALLDASQDNRQINIGGTGVANIRLADGELTAFTADFDGELGTTDVPKGHILLQARGTANDIRINQLTYQGKAGHLDGTGRVQLGGSRLSWDIDAKLQDLNTGYFITDNPTIITGKLDSQGSWIKGKTEAETGQLGDFTAKFAGQVDTDKLPAGNLLVDIKGNAQVIDINRLYHDGDAGKLDAKGTLDMRQGYHWQVNAEMNNFNLGYFVKDMPSRLSGHLDSTGSWQTNAQRIQIQDMNVSGQLKGQPFKAQGAINVQMQLPKDIKGYLNRLKSADTNSQYNQVNDMIDALQADNLVIRWADNYLTVSGDKQQLQAKVNITNLDQLNSRLNGEISGGMSMLQTENSRLPTLYVDVLAKRLALPNLLLASGHVKGKLVDLGNSPSQLTVQAVDLETANQQINQLYLVFNGTMAKHTAQVKAKKDDSRFSGLLTGEYDTQTMRWQGVMAQGELASQGTVLKQQQPTQTVLDVDNQSLKMAAHCWQTNDKAGQFCLNQPLNVNKNSGNVNLLIDNIDTKLFALVMPKDIRWHAKVHGTAKLSWQQGQNPVIDAAIYSQNGKIGMVQDGTGNIDIPYDRVSLRLISQANGLKLRADLNNGQRGNGYVNVLINPTAQDKPIQGNLVVDKLNLALFKPFFPGMRVLEGQATANGQLSGTLSTPKFDGKVAVRHGRVSMLDMPVDLQNINATADIQGTNADIKGRFMSGEGQGSITGTIDWRNQLIAKLGVQGAQLSVVQPPILSARINPDIEMIVRPSDKYISIKGVITVPSATIRPPEANEDIIGKSADVIVLDRRAVGNIEQVLAVTKPWDINADIGVDLGHHVTFRGFGAVLPLAGALTVHQHGQGIMTAKGMIQVARRTNVDAFGQSLDLNYAQVRFDGDIRRPTLSIEAVKEINASTVGLRVKGDASNPNIIVFNDAGLSEQQAMNALVTGRIENSSATQISEQGFRSEVTNNIAAAGLSYGLHGTRQFTNELGRAFGLQSLTVNAAGTQDDTNVNVTGYITPDLYIRYGVGVFNAQSTLSVRYQLTKRVYVEATSSLEKFVDVVYGWQF</sequence>
<dbReference type="OrthoDB" id="5555605at2"/>
<keyword evidence="4 6" id="KW-0472">Membrane</keyword>
<feature type="compositionally biased region" description="Polar residues" evidence="5">
    <location>
        <begin position="1"/>
        <end position="21"/>
    </location>
</feature>
<dbReference type="Pfam" id="PF04357">
    <property type="entry name" value="TamB"/>
    <property type="match status" value="1"/>
</dbReference>
<dbReference type="GO" id="GO:0005886">
    <property type="term" value="C:plasma membrane"/>
    <property type="evidence" value="ECO:0007669"/>
    <property type="project" value="InterPro"/>
</dbReference>
<evidence type="ECO:0000256" key="1">
    <source>
        <dbReference type="ARBA" id="ARBA00004167"/>
    </source>
</evidence>
<proteinExistence type="predicted"/>
<dbReference type="STRING" id="90241.B0682_02730"/>
<dbReference type="Proteomes" id="UP000191094">
    <property type="component" value="Unassembled WGS sequence"/>
</dbReference>
<dbReference type="InterPro" id="IPR007452">
    <property type="entry name" value="TamB_C"/>
</dbReference>
<evidence type="ECO:0000256" key="3">
    <source>
        <dbReference type="ARBA" id="ARBA00022989"/>
    </source>
</evidence>
<evidence type="ECO:0000256" key="2">
    <source>
        <dbReference type="ARBA" id="ARBA00022692"/>
    </source>
</evidence>
<keyword evidence="2 6" id="KW-0812">Transmembrane</keyword>
<reference evidence="8 9" key="1">
    <citation type="submission" date="2017-02" db="EMBL/GenBank/DDBJ databases">
        <title>Draft genome sequence of Moraxella lincolnii CCUG 9405T type strain.</title>
        <authorList>
            <person name="Salva-Serra F."/>
            <person name="Engstrom-Jakobsson H."/>
            <person name="Thorell K."/>
            <person name="Jaen-Luchoro D."/>
            <person name="Gonzales-Siles L."/>
            <person name="Karlsson R."/>
            <person name="Yazdan S."/>
            <person name="Boulund F."/>
            <person name="Johnning A."/>
            <person name="Engstrand L."/>
            <person name="Kristiansson E."/>
            <person name="Moore E."/>
        </authorList>
    </citation>
    <scope>NUCLEOTIDE SEQUENCE [LARGE SCALE GENOMIC DNA]</scope>
    <source>
        <strain evidence="8 9">CCUG 9405</strain>
    </source>
</reference>
<comment type="caution">
    <text evidence="8">The sequence shown here is derived from an EMBL/GenBank/DDBJ whole genome shotgun (WGS) entry which is preliminary data.</text>
</comment>
<evidence type="ECO:0000313" key="9">
    <source>
        <dbReference type="Proteomes" id="UP000191094"/>
    </source>
</evidence>
<feature type="transmembrane region" description="Helical" evidence="6">
    <location>
        <begin position="35"/>
        <end position="58"/>
    </location>
</feature>
<keyword evidence="9" id="KW-1185">Reference proteome</keyword>
<evidence type="ECO:0000259" key="7">
    <source>
        <dbReference type="Pfam" id="PF04357"/>
    </source>
</evidence>
<accession>A0A1T0CGY9</accession>
<protein>
    <recommendedName>
        <fullName evidence="7">Translocation and assembly module TamB C-terminal domain-containing protein</fullName>
    </recommendedName>
</protein>
<evidence type="ECO:0000313" key="8">
    <source>
        <dbReference type="EMBL" id="OOS21610.1"/>
    </source>
</evidence>
<gene>
    <name evidence="8" type="ORF">B0682_02730</name>
</gene>
<feature type="region of interest" description="Disordered" evidence="5">
    <location>
        <begin position="1"/>
        <end position="23"/>
    </location>
</feature>
<dbReference type="RefSeq" id="WP_078306567.1">
    <property type="nucleotide sequence ID" value="NZ_MUYT01000004.1"/>
</dbReference>
<evidence type="ECO:0000256" key="4">
    <source>
        <dbReference type="ARBA" id="ARBA00023136"/>
    </source>
</evidence>
<dbReference type="GO" id="GO:0097347">
    <property type="term" value="C:TAM protein secretion complex"/>
    <property type="evidence" value="ECO:0007669"/>
    <property type="project" value="TreeGrafter"/>
</dbReference>
<feature type="domain" description="Translocation and assembly module TamB C-terminal" evidence="7">
    <location>
        <begin position="1307"/>
        <end position="1657"/>
    </location>
</feature>
<comment type="subcellular location">
    <subcellularLocation>
        <location evidence="1">Membrane</location>
        <topology evidence="1">Single-pass membrane protein</topology>
    </subcellularLocation>
</comment>
<name>A0A1T0CGY9_9GAMM</name>
<organism evidence="8 9">
    <name type="scientific">Lwoffella lincolnii</name>
    <dbReference type="NCBI Taxonomy" id="90241"/>
    <lineage>
        <taxon>Bacteria</taxon>
        <taxon>Pseudomonadati</taxon>
        <taxon>Pseudomonadota</taxon>
        <taxon>Gammaproteobacteria</taxon>
        <taxon>Moraxellales</taxon>
        <taxon>Moraxellaceae</taxon>
        <taxon>Lwoffella</taxon>
    </lineage>
</organism>
<dbReference type="PANTHER" id="PTHR36985:SF1">
    <property type="entry name" value="TRANSLOCATION AND ASSEMBLY MODULE SUBUNIT TAMB"/>
    <property type="match status" value="1"/>
</dbReference>
<evidence type="ECO:0000256" key="5">
    <source>
        <dbReference type="SAM" id="MobiDB-lite"/>
    </source>
</evidence>
<dbReference type="GO" id="GO:0009306">
    <property type="term" value="P:protein secretion"/>
    <property type="evidence" value="ECO:0007669"/>
    <property type="project" value="InterPro"/>
</dbReference>
<evidence type="ECO:0000256" key="6">
    <source>
        <dbReference type="SAM" id="Phobius"/>
    </source>
</evidence>
<dbReference type="EMBL" id="MUYT01000004">
    <property type="protein sequence ID" value="OOS21610.1"/>
    <property type="molecule type" value="Genomic_DNA"/>
</dbReference>
<keyword evidence="3 6" id="KW-1133">Transmembrane helix</keyword>